<dbReference type="Gramene" id="Kaladp0055s0331.1.v1.1">
    <property type="protein sequence ID" value="Kaladp0055s0331.1.v1.1"/>
    <property type="gene ID" value="Kaladp0055s0331.v1.1"/>
</dbReference>
<feature type="region of interest" description="Disordered" evidence="2">
    <location>
        <begin position="218"/>
        <end position="432"/>
    </location>
</feature>
<evidence type="ECO:0000256" key="2">
    <source>
        <dbReference type="SAM" id="MobiDB-lite"/>
    </source>
</evidence>
<feature type="compositionally biased region" description="Basic and acidic residues" evidence="2">
    <location>
        <begin position="91"/>
        <end position="101"/>
    </location>
</feature>
<feature type="region of interest" description="Disordered" evidence="2">
    <location>
        <begin position="149"/>
        <end position="179"/>
    </location>
</feature>
<keyword evidence="4" id="KW-1185">Reference proteome</keyword>
<name>A0A7N0U681_KALFE</name>
<sequence>MEVVNDEGGGFQYWKRRCGEMEEKNGSLESLIRRLEVEKAELAEEVGVLRRENAELAARKTQFANGGEEKGADGGGGESSGLCRVTAENETSEKRTSDDEVKDLKEKIVELGRRVAQLEGGWGGGPKAEAVEDCIDLNMPICFDLRGEQRAPSSTRDGTPDLNTPYKSPVTPKSKGGAASSWRKLVYSCEGGSNRRTLPISLAGVKSSGVGVITISEDEEDVSRKNPPIHTAVRSVPFGDCSDDDDDEDEVFARRLSGRGSFKTRLTGEGSDGNVKSATPKRKRVSNVVAFDSESGNDDDIPISKLVRESLSKRTKHGLNGGSGDEVDIDTIANDASRSSAPPRRRLIPLSQRRTKSTSNAADRSPTKYDSGVRSSEGVSNDGQEDTELESEGESLGGFIVKSSDSGSSKTDDCGSGGGGASSGSKLQSDSDVEYGDIMSKLRRDRSHHNNDWKLEGEMLAAFGKDPKLCMMAVCALYRRQTDDEKQCKGTIHANGRGFNQLDALRGSELAEFLTDGGNPYGPVTKSVEDLEKYYPGGVELCGNLARKYSKQLFTIYQNKEDPLFLPA</sequence>
<reference evidence="3" key="1">
    <citation type="submission" date="2021-01" db="UniProtKB">
        <authorList>
            <consortium name="EnsemblPlants"/>
        </authorList>
    </citation>
    <scope>IDENTIFICATION</scope>
</reference>
<protein>
    <submittedName>
        <fullName evidence="3">Uncharacterized protein</fullName>
    </submittedName>
</protein>
<dbReference type="AlphaFoldDB" id="A0A7N0U681"/>
<organism evidence="3 4">
    <name type="scientific">Kalanchoe fedtschenkoi</name>
    <name type="common">Lavender scallops</name>
    <name type="synonym">South American air plant</name>
    <dbReference type="NCBI Taxonomy" id="63787"/>
    <lineage>
        <taxon>Eukaryota</taxon>
        <taxon>Viridiplantae</taxon>
        <taxon>Streptophyta</taxon>
        <taxon>Embryophyta</taxon>
        <taxon>Tracheophyta</taxon>
        <taxon>Spermatophyta</taxon>
        <taxon>Magnoliopsida</taxon>
        <taxon>eudicotyledons</taxon>
        <taxon>Gunneridae</taxon>
        <taxon>Pentapetalae</taxon>
        <taxon>Saxifragales</taxon>
        <taxon>Crassulaceae</taxon>
        <taxon>Kalanchoe</taxon>
    </lineage>
</organism>
<proteinExistence type="predicted"/>
<evidence type="ECO:0000313" key="3">
    <source>
        <dbReference type="EnsemblPlants" id="Kaladp0055s0331.1.v1.1"/>
    </source>
</evidence>
<keyword evidence="1" id="KW-0175">Coiled coil</keyword>
<dbReference type="Proteomes" id="UP000594263">
    <property type="component" value="Unplaced"/>
</dbReference>
<evidence type="ECO:0000313" key="4">
    <source>
        <dbReference type="Proteomes" id="UP000594263"/>
    </source>
</evidence>
<feature type="compositionally biased region" description="Acidic residues" evidence="2">
    <location>
        <begin position="383"/>
        <end position="393"/>
    </location>
</feature>
<feature type="region of interest" description="Disordered" evidence="2">
    <location>
        <begin position="59"/>
        <end position="101"/>
    </location>
</feature>
<dbReference type="EnsemblPlants" id="Kaladp0055s0331.1.v1.1">
    <property type="protein sequence ID" value="Kaladp0055s0331.1.v1.1"/>
    <property type="gene ID" value="Kaladp0055s0331.v1.1"/>
</dbReference>
<feature type="compositionally biased region" description="Acidic residues" evidence="2">
    <location>
        <begin position="241"/>
        <end position="250"/>
    </location>
</feature>
<feature type="coiled-coil region" evidence="1">
    <location>
        <begin position="18"/>
        <end position="59"/>
    </location>
</feature>
<feature type="compositionally biased region" description="Polar residues" evidence="2">
    <location>
        <begin position="373"/>
        <end position="382"/>
    </location>
</feature>
<dbReference type="PANTHER" id="PTHR34380">
    <property type="entry name" value="BNAA03G12380D PROTEIN"/>
    <property type="match status" value="1"/>
</dbReference>
<evidence type="ECO:0000256" key="1">
    <source>
        <dbReference type="SAM" id="Coils"/>
    </source>
</evidence>
<dbReference type="PANTHER" id="PTHR34380:SF1">
    <property type="entry name" value="OS01G0221300 PROTEIN"/>
    <property type="match status" value="1"/>
</dbReference>
<accession>A0A7N0U681</accession>
<feature type="compositionally biased region" description="Polar residues" evidence="2">
    <location>
        <begin position="151"/>
        <end position="166"/>
    </location>
</feature>